<proteinExistence type="inferred from homology"/>
<dbReference type="SUPFAM" id="SSF53720">
    <property type="entry name" value="ALDH-like"/>
    <property type="match status" value="2"/>
</dbReference>
<dbReference type="Pfam" id="PF00171">
    <property type="entry name" value="Aldedh"/>
    <property type="match status" value="2"/>
</dbReference>
<dbReference type="Proteomes" id="UP000244060">
    <property type="component" value="Unassembled WGS sequence"/>
</dbReference>
<dbReference type="InterPro" id="IPR016162">
    <property type="entry name" value="Ald_DH_N"/>
</dbReference>
<dbReference type="Gene3D" id="3.40.605.10">
    <property type="entry name" value="Aldehyde Dehydrogenase, Chain A, domain 1"/>
    <property type="match status" value="2"/>
</dbReference>
<keyword evidence="8" id="KW-1185">Reference proteome</keyword>
<evidence type="ECO:0000259" key="6">
    <source>
        <dbReference type="Pfam" id="PF00171"/>
    </source>
</evidence>
<dbReference type="EMBL" id="QAOT01000005">
    <property type="protein sequence ID" value="PTR19195.1"/>
    <property type="molecule type" value="Genomic_DNA"/>
</dbReference>
<dbReference type="PIRSF" id="PIRSF036490">
    <property type="entry name" value="Aldedh_dupl"/>
    <property type="match status" value="1"/>
</dbReference>
<evidence type="ECO:0000313" key="7">
    <source>
        <dbReference type="EMBL" id="PTR19195.1"/>
    </source>
</evidence>
<comment type="similarity">
    <text evidence="1 3 5">Belongs to the aldehyde dehydrogenase family.</text>
</comment>
<organism evidence="7 8">
    <name type="scientific">Cereibacter azotoformans</name>
    <dbReference type="NCBI Taxonomy" id="43057"/>
    <lineage>
        <taxon>Bacteria</taxon>
        <taxon>Pseudomonadati</taxon>
        <taxon>Pseudomonadota</taxon>
        <taxon>Alphaproteobacteria</taxon>
        <taxon>Rhodobacterales</taxon>
        <taxon>Paracoccaceae</taxon>
        <taxon>Cereibacter</taxon>
    </lineage>
</organism>
<evidence type="ECO:0000256" key="2">
    <source>
        <dbReference type="ARBA" id="ARBA00023002"/>
    </source>
</evidence>
<dbReference type="InterPro" id="IPR016161">
    <property type="entry name" value="Ald_DH/histidinol_DH"/>
</dbReference>
<gene>
    <name evidence="7" type="ORF">C8J28_10536</name>
</gene>
<evidence type="ECO:0000256" key="4">
    <source>
        <dbReference type="PROSITE-ProRule" id="PRU10007"/>
    </source>
</evidence>
<sequence>MSIKDIMESMDYGPAPEAATDAKAWLAARGHALGHYIDGAFTGAEAAAIDVENPATGEILARIPAAGEAEIEAAVAAARAAFPGWSQLPGFERARHLYAIARGLQKRERFFSVLETLDNGKAIRETRTADVPLAIRHFYHHAGWAAAIDSEFPGHEPLGVCGQVIPWNFPMLMLAWKIAPALAAGNTVVLKPADLTPLTAVAFAEMLDEIGLPKGVVNIVHGGAETGALLVRHPGVAKVAFTGSTAVGREIRRATAGSGKSLTLELGGKSPFVVCADADLDAAVEGVVEGVWFNQGEVCCAGSRLLLQEGIAERFLARLRARMEKIRVGDPLDKSTDMGAIVSARQKARIEELIAGAEREGYRLEQAACPLPAAGHFVAPGFFADTEPAATVAQVEIFGPIAVTTTFRTVDEAVALANNTPYGLAASVWSENINAATELAARIRAGVVWINASNLFDAGAPFGGMKESGFGREGAREGLAAYLRPAAPRERPLVTPVPADFTAFTGTGGSLPGLIDRTMKNYIGGAQVRPDGGASYVVRSPTGEPLGLAPVSGRKDIRNAVEAALKAKGWATNAHGRAQVLFFLAENISAREADLAAALVQAGATTSEATAEVRRLVERVFYYAGMADKDDGRIHATKPRHLTLSVKEPLGVVGVLAPDEAPLLSLMSLILPLIAVGNRVVAVPSPARALLVQPLTQIFDTSDLPGGVVNLVTGDRDLLAQTLAEHDAVDGLWYHGGATGAARVEALSAGNLKQVWTNEGRALDWADDREARGRLWLDRATQVKTIWVPYGA</sequence>
<protein>
    <submittedName>
        <fullName evidence="7">Aldehyde dehydrogenase (NAD+)</fullName>
    </submittedName>
</protein>
<dbReference type="InterPro" id="IPR015590">
    <property type="entry name" value="Aldehyde_DH_dom"/>
</dbReference>
<dbReference type="InterPro" id="IPR029510">
    <property type="entry name" value="Ald_DH_CS_GLU"/>
</dbReference>
<evidence type="ECO:0000256" key="5">
    <source>
        <dbReference type="RuleBase" id="RU003345"/>
    </source>
</evidence>
<dbReference type="AlphaFoldDB" id="A0A2T5K9U6"/>
<keyword evidence="2 5" id="KW-0560">Oxidoreductase</keyword>
<dbReference type="RefSeq" id="WP_108220609.1">
    <property type="nucleotide sequence ID" value="NZ_CP090022.1"/>
</dbReference>
<dbReference type="InterPro" id="IPR011408">
    <property type="entry name" value="Aldehyde_DH"/>
</dbReference>
<dbReference type="FunFam" id="3.40.309.10:FF:000012">
    <property type="entry name" value="Betaine aldehyde dehydrogenase"/>
    <property type="match status" value="1"/>
</dbReference>
<feature type="domain" description="Aldehyde dehydrogenase" evidence="6">
    <location>
        <begin position="45"/>
        <end position="484"/>
    </location>
</feature>
<dbReference type="InterPro" id="IPR016163">
    <property type="entry name" value="Ald_DH_C"/>
</dbReference>
<evidence type="ECO:0000313" key="8">
    <source>
        <dbReference type="Proteomes" id="UP000244060"/>
    </source>
</evidence>
<dbReference type="OrthoDB" id="9812625at2"/>
<name>A0A2T5K9U6_9RHOB</name>
<feature type="domain" description="Aldehyde dehydrogenase" evidence="6">
    <location>
        <begin position="538"/>
        <end position="756"/>
    </location>
</feature>
<comment type="caution">
    <text evidence="7">The sequence shown here is derived from an EMBL/GenBank/DDBJ whole genome shotgun (WGS) entry which is preliminary data.</text>
</comment>
<reference evidence="7 8" key="1">
    <citation type="submission" date="2018-04" db="EMBL/GenBank/DDBJ databases">
        <title>Genomic Encyclopedia of Type Strains, Phase III (KMG-III): the genomes of soil and plant-associated and newly described type strains.</title>
        <authorList>
            <person name="Whitman W."/>
        </authorList>
    </citation>
    <scope>NUCLEOTIDE SEQUENCE [LARGE SCALE GENOMIC DNA]</scope>
    <source>
        <strain evidence="7 8">KA25</strain>
    </source>
</reference>
<dbReference type="PROSITE" id="PS00687">
    <property type="entry name" value="ALDEHYDE_DEHYDR_GLU"/>
    <property type="match status" value="1"/>
</dbReference>
<dbReference type="GO" id="GO:0016620">
    <property type="term" value="F:oxidoreductase activity, acting on the aldehyde or oxo group of donors, NAD or NADP as acceptor"/>
    <property type="evidence" value="ECO:0007669"/>
    <property type="project" value="UniProtKB-UniRule"/>
</dbReference>
<evidence type="ECO:0000256" key="3">
    <source>
        <dbReference type="PIRNR" id="PIRNR036490"/>
    </source>
</evidence>
<dbReference type="Gene3D" id="3.40.309.10">
    <property type="entry name" value="Aldehyde Dehydrogenase, Chain A, domain 2"/>
    <property type="match status" value="1"/>
</dbReference>
<evidence type="ECO:0000256" key="1">
    <source>
        <dbReference type="ARBA" id="ARBA00009986"/>
    </source>
</evidence>
<accession>A0A2T5K9U6</accession>
<feature type="active site" evidence="4">
    <location>
        <position position="265"/>
    </location>
</feature>
<dbReference type="FunFam" id="3.40.605.10:FF:000007">
    <property type="entry name" value="NAD/NADP-dependent betaine aldehyde dehydrogenase"/>
    <property type="match status" value="1"/>
</dbReference>
<dbReference type="PANTHER" id="PTHR11699">
    <property type="entry name" value="ALDEHYDE DEHYDROGENASE-RELATED"/>
    <property type="match status" value="1"/>
</dbReference>